<comment type="caution">
    <text evidence="2">The sequence shown here is derived from an EMBL/GenBank/DDBJ whole genome shotgun (WGS) entry which is preliminary data.</text>
</comment>
<feature type="region of interest" description="Disordered" evidence="1">
    <location>
        <begin position="27"/>
        <end position="51"/>
    </location>
</feature>
<reference evidence="3" key="1">
    <citation type="submission" date="2017-09" db="EMBL/GenBank/DDBJ databases">
        <title>Depth-based differentiation of microbial function through sediment-hosted aquifers and enrichment of novel symbionts in the deep terrestrial subsurface.</title>
        <authorList>
            <person name="Probst A.J."/>
            <person name="Ladd B."/>
            <person name="Jarett J.K."/>
            <person name="Geller-Mcgrath D.E."/>
            <person name="Sieber C.M.K."/>
            <person name="Emerson J.B."/>
            <person name="Anantharaman K."/>
            <person name="Thomas B.C."/>
            <person name="Malmstrom R."/>
            <person name="Stieglmeier M."/>
            <person name="Klingl A."/>
            <person name="Woyke T."/>
            <person name="Ryan C.M."/>
            <person name="Banfield J.F."/>
        </authorList>
    </citation>
    <scope>NUCLEOTIDE SEQUENCE [LARGE SCALE GENOMIC DNA]</scope>
</reference>
<proteinExistence type="predicted"/>
<evidence type="ECO:0000313" key="3">
    <source>
        <dbReference type="Proteomes" id="UP000229896"/>
    </source>
</evidence>
<dbReference type="AlphaFoldDB" id="A0A2M6YBF9"/>
<dbReference type="SUPFAM" id="SSF52833">
    <property type="entry name" value="Thioredoxin-like"/>
    <property type="match status" value="1"/>
</dbReference>
<dbReference type="InterPro" id="IPR036249">
    <property type="entry name" value="Thioredoxin-like_sf"/>
</dbReference>
<gene>
    <name evidence="2" type="ORF">COT12_03180</name>
</gene>
<feature type="compositionally biased region" description="Low complexity" evidence="1">
    <location>
        <begin position="32"/>
        <end position="46"/>
    </location>
</feature>
<name>A0A2M6YBF9_9BACT</name>
<sequence>MKKLIIGLLIVAIIAIVGVLIYRTSGAKTSDSHNSNNSEEASDSNSQPTSLVSGDIIMPGAKFTIYYGNGCPHCENLEEWMKKNGYLPSGSAINQAAVDAWISNAKLKFNYKEIWYNQTNHNELSSEASKLAVPEDQIGVPFLIDSVNGKSYAGDQSIENYLSSL</sequence>
<dbReference type="Gene3D" id="3.40.30.10">
    <property type="entry name" value="Glutaredoxin"/>
    <property type="match status" value="1"/>
</dbReference>
<protein>
    <recommendedName>
        <fullName evidence="4">Glutaredoxin domain-containing protein</fullName>
    </recommendedName>
</protein>
<evidence type="ECO:0000313" key="2">
    <source>
        <dbReference type="EMBL" id="PIU24041.1"/>
    </source>
</evidence>
<organism evidence="2 3">
    <name type="scientific">Candidatus Berkelbacteria bacterium CG08_land_8_20_14_0_20_39_8</name>
    <dbReference type="NCBI Taxonomy" id="1974511"/>
    <lineage>
        <taxon>Bacteria</taxon>
        <taxon>Candidatus Berkelbacteria</taxon>
    </lineage>
</organism>
<evidence type="ECO:0000256" key="1">
    <source>
        <dbReference type="SAM" id="MobiDB-lite"/>
    </source>
</evidence>
<dbReference type="EMBL" id="PEXI01000100">
    <property type="protein sequence ID" value="PIU24041.1"/>
    <property type="molecule type" value="Genomic_DNA"/>
</dbReference>
<accession>A0A2M6YBF9</accession>
<dbReference type="Proteomes" id="UP000229896">
    <property type="component" value="Unassembled WGS sequence"/>
</dbReference>
<evidence type="ECO:0008006" key="4">
    <source>
        <dbReference type="Google" id="ProtNLM"/>
    </source>
</evidence>